<dbReference type="Proteomes" id="UP000319817">
    <property type="component" value="Chromosome"/>
</dbReference>
<name>A0A517NMN4_9BACT</name>
<keyword evidence="2" id="KW-0547">Nucleotide-binding</keyword>
<dbReference type="SUPFAM" id="SSF48452">
    <property type="entry name" value="TPR-like"/>
    <property type="match status" value="2"/>
</dbReference>
<dbReference type="SMART" id="SM00028">
    <property type="entry name" value="TPR"/>
    <property type="match status" value="4"/>
</dbReference>
<keyword evidence="4" id="KW-0067">ATP-binding</keyword>
<evidence type="ECO:0000313" key="9">
    <source>
        <dbReference type="Proteomes" id="UP000319817"/>
    </source>
</evidence>
<evidence type="ECO:0000256" key="6">
    <source>
        <dbReference type="SAM" id="Phobius"/>
    </source>
</evidence>
<dbReference type="PANTHER" id="PTHR43289">
    <property type="entry name" value="MITOGEN-ACTIVATED PROTEIN KINASE KINASE KINASE 20-RELATED"/>
    <property type="match status" value="1"/>
</dbReference>
<reference evidence="8 9" key="1">
    <citation type="submission" date="2019-02" db="EMBL/GenBank/DDBJ databases">
        <title>Deep-cultivation of Planctomycetes and their phenomic and genomic characterization uncovers novel biology.</title>
        <authorList>
            <person name="Wiegand S."/>
            <person name="Jogler M."/>
            <person name="Boedeker C."/>
            <person name="Pinto D."/>
            <person name="Vollmers J."/>
            <person name="Rivas-Marin E."/>
            <person name="Kohn T."/>
            <person name="Peeters S.H."/>
            <person name="Heuer A."/>
            <person name="Rast P."/>
            <person name="Oberbeckmann S."/>
            <person name="Bunk B."/>
            <person name="Jeske O."/>
            <person name="Meyerdierks A."/>
            <person name="Storesund J.E."/>
            <person name="Kallscheuer N."/>
            <person name="Luecker S."/>
            <person name="Lage O.M."/>
            <person name="Pohl T."/>
            <person name="Merkel B.J."/>
            <person name="Hornburger P."/>
            <person name="Mueller R.-W."/>
            <person name="Bruemmer F."/>
            <person name="Labrenz M."/>
            <person name="Spormann A.M."/>
            <person name="Op den Camp H."/>
            <person name="Overmann J."/>
            <person name="Amann R."/>
            <person name="Jetten M.S.M."/>
            <person name="Mascher T."/>
            <person name="Medema M.H."/>
            <person name="Devos D.P."/>
            <person name="Kaster A.-K."/>
            <person name="Ovreas L."/>
            <person name="Rohde M."/>
            <person name="Galperin M.Y."/>
            <person name="Jogler C."/>
        </authorList>
    </citation>
    <scope>NUCLEOTIDE SEQUENCE [LARGE SCALE GENOMIC DNA]</scope>
    <source>
        <strain evidence="8 9">K23_9</strain>
    </source>
</reference>
<dbReference type="CDD" id="cd14014">
    <property type="entry name" value="STKc_PknB_like"/>
    <property type="match status" value="1"/>
</dbReference>
<keyword evidence="3 8" id="KW-0418">Kinase</keyword>
<dbReference type="GO" id="GO:0005524">
    <property type="term" value="F:ATP binding"/>
    <property type="evidence" value="ECO:0007669"/>
    <property type="project" value="UniProtKB-KW"/>
</dbReference>
<dbReference type="InterPro" id="IPR008271">
    <property type="entry name" value="Ser/Thr_kinase_AS"/>
</dbReference>
<evidence type="ECO:0000313" key="8">
    <source>
        <dbReference type="EMBL" id="QDT08396.1"/>
    </source>
</evidence>
<feature type="compositionally biased region" description="Low complexity" evidence="5">
    <location>
        <begin position="1220"/>
        <end position="1233"/>
    </location>
</feature>
<evidence type="ECO:0000256" key="2">
    <source>
        <dbReference type="ARBA" id="ARBA00022741"/>
    </source>
</evidence>
<sequence length="1264" mass="141281">MSKQQPLIDNLFLEALELPASQWSEFLETRCGGDAGLRQKLQSLLEADLAAGGDDFLNSAFLGKTADTPDPPADPSDDLPADSLVGQSSVANGTTSEPRFQILSKHEEGGLGEVLLAYDRQLRREVAVKQIRPKWQSHDEARQRFIQEAEVTGRLEHPGVVPVYAMGTWNDGREYYAMRFIEGDTLSEVIDRYHSTRDSDPVEHQRQFRNLLNRFVDVCNTIDYAHSKKVLHRDIKPSNVMVGPYGETLVLDWGLAKLLDLSNEESMTADLLDHRSFGSGSTPTQAGGRIGTPQYMSPEQAGGKLDEISVRTDIYLLGAMLYQILSGQPPHNDESISKLLDRISRGKLAPPRQVLASVPRALNAICMKAMKKKPAQRYASAAALAADVESWLADEPVAVHRDSVAVRTTRWFRRHRTIAASGAVAAVLLTVGSIAGSLFWNIQQTRQVKLEAEKRQRDFQIKTQQEQHVLELTTMARASANLAQTELQASRFSSALGFLKSAVNSLKDEPELKAEHDRLASKMHRVDQLVAFHRHSDVHERLNVMSRDTKAITACIAGLNALGIWGIDDWWFRLPDQDLSAQQKDELRWDVYQQLMLLDAMLVKMSGIRLLGSEQIARTKLIRGARRFLSTDAGKREAAAARVVSDRLESFRLAEAVRWYRSMADFRFGDARRIQGHQLGMTRNASDAQSLGVLSMISALDPNFGILFRDYQGDDAMVAAHDLFNRSATLRPDHYWTQLSLAQVEYFLAQRKDEPSWRDIEVAVQAIGRCIAIHPEKSFAYADRSSAYREQARLISKDDSFDQAESTRRANELRKWSLADAELASRLAVNQPRVGWQYGLALYEVGQNEEAFKQFLNASKLTFPLIDIQDAAFLLVDDLRGRSEVRDILQKLAAKTGPQQGKLLAFLASVCMNQNAFDKAMENAEAAIILPNPPAHAFAVRGMVHLLREELAKARKDFEHVIATESDHDWAVYGLARCDESAERYTEARDGYRRAQWIAKTNDHRAACFLGQARMSGLLSRFAEANDAITKARELEPACDLMTVIKPLVSHYSNLRKEQPDAESTKTMKEFLLSLSQLPRVTKIEFPAKRSLDQKYRAPVFNGDFELDSMRYWSDVTGASWLCQDGNESVAEIVNAESYEGDQSLLIQGHQLGTAKTGQAFPVPLGRRCRVSVWARARELADKAVVLSTGNGTVVIEFPGGSYGWTQFQGKFFPGDAKGDSGNPNGDSGNANGLTRQRLEIVTSGNGRVWLDDLRVFVEEKQEN</sequence>
<dbReference type="PROSITE" id="PS00108">
    <property type="entry name" value="PROTEIN_KINASE_ST"/>
    <property type="match status" value="1"/>
</dbReference>
<dbReference type="RefSeq" id="WP_419189554.1">
    <property type="nucleotide sequence ID" value="NZ_CP036526.1"/>
</dbReference>
<feature type="region of interest" description="Disordered" evidence="5">
    <location>
        <begin position="62"/>
        <end position="97"/>
    </location>
</feature>
<dbReference type="AlphaFoldDB" id="A0A517NMN4"/>
<organism evidence="8 9">
    <name type="scientific">Stieleria marina</name>
    <dbReference type="NCBI Taxonomy" id="1930275"/>
    <lineage>
        <taxon>Bacteria</taxon>
        <taxon>Pseudomonadati</taxon>
        <taxon>Planctomycetota</taxon>
        <taxon>Planctomycetia</taxon>
        <taxon>Pirellulales</taxon>
        <taxon>Pirellulaceae</taxon>
        <taxon>Stieleria</taxon>
    </lineage>
</organism>
<dbReference type="SUPFAM" id="SSF56112">
    <property type="entry name" value="Protein kinase-like (PK-like)"/>
    <property type="match status" value="1"/>
</dbReference>
<protein>
    <submittedName>
        <fullName evidence="8">Serine/threonine-protein kinase PknD</fullName>
        <ecNumber evidence="8">2.7.11.1</ecNumber>
    </submittedName>
</protein>
<keyword evidence="6" id="KW-1133">Transmembrane helix</keyword>
<dbReference type="Gene3D" id="2.60.120.260">
    <property type="entry name" value="Galactose-binding domain-like"/>
    <property type="match status" value="1"/>
</dbReference>
<feature type="region of interest" description="Disordered" evidence="5">
    <location>
        <begin position="273"/>
        <end position="292"/>
    </location>
</feature>
<keyword evidence="6" id="KW-0812">Transmembrane</keyword>
<dbReference type="EMBL" id="CP036526">
    <property type="protein sequence ID" value="QDT08396.1"/>
    <property type="molecule type" value="Genomic_DNA"/>
</dbReference>
<dbReference type="InterPro" id="IPR019734">
    <property type="entry name" value="TPR_rpt"/>
</dbReference>
<evidence type="ECO:0000256" key="1">
    <source>
        <dbReference type="ARBA" id="ARBA00022679"/>
    </source>
</evidence>
<dbReference type="SMART" id="SM00220">
    <property type="entry name" value="S_TKc"/>
    <property type="match status" value="1"/>
</dbReference>
<gene>
    <name evidence="8" type="primary">pknD_1</name>
    <name evidence="8" type="ORF">K239x_03350</name>
</gene>
<dbReference type="PROSITE" id="PS50011">
    <property type="entry name" value="PROTEIN_KINASE_DOM"/>
    <property type="match status" value="1"/>
</dbReference>
<keyword evidence="6" id="KW-0472">Membrane</keyword>
<dbReference type="Gene3D" id="1.25.40.10">
    <property type="entry name" value="Tetratricopeptide repeat domain"/>
    <property type="match status" value="2"/>
</dbReference>
<dbReference type="InterPro" id="IPR011009">
    <property type="entry name" value="Kinase-like_dom_sf"/>
</dbReference>
<keyword evidence="1 8" id="KW-0808">Transferase</keyword>
<dbReference type="Gene3D" id="3.30.200.20">
    <property type="entry name" value="Phosphorylase Kinase, domain 1"/>
    <property type="match status" value="1"/>
</dbReference>
<accession>A0A517NMN4</accession>
<feature type="transmembrane region" description="Helical" evidence="6">
    <location>
        <begin position="417"/>
        <end position="440"/>
    </location>
</feature>
<evidence type="ECO:0000256" key="4">
    <source>
        <dbReference type="ARBA" id="ARBA00022840"/>
    </source>
</evidence>
<evidence type="ECO:0000256" key="5">
    <source>
        <dbReference type="SAM" id="MobiDB-lite"/>
    </source>
</evidence>
<proteinExistence type="predicted"/>
<feature type="region of interest" description="Disordered" evidence="5">
    <location>
        <begin position="1214"/>
        <end position="1235"/>
    </location>
</feature>
<dbReference type="InterPro" id="IPR000719">
    <property type="entry name" value="Prot_kinase_dom"/>
</dbReference>
<feature type="domain" description="Protein kinase" evidence="7">
    <location>
        <begin position="100"/>
        <end position="392"/>
    </location>
</feature>
<keyword evidence="9" id="KW-1185">Reference proteome</keyword>
<feature type="compositionally biased region" description="Polar residues" evidence="5">
    <location>
        <begin position="85"/>
        <end position="97"/>
    </location>
</feature>
<evidence type="ECO:0000259" key="7">
    <source>
        <dbReference type="PROSITE" id="PS50011"/>
    </source>
</evidence>
<dbReference type="Gene3D" id="1.10.510.10">
    <property type="entry name" value="Transferase(Phosphotransferase) domain 1"/>
    <property type="match status" value="1"/>
</dbReference>
<dbReference type="GO" id="GO:0004674">
    <property type="term" value="F:protein serine/threonine kinase activity"/>
    <property type="evidence" value="ECO:0007669"/>
    <property type="project" value="UniProtKB-EC"/>
</dbReference>
<dbReference type="Pfam" id="PF00069">
    <property type="entry name" value="Pkinase"/>
    <property type="match status" value="1"/>
</dbReference>
<dbReference type="PANTHER" id="PTHR43289:SF6">
    <property type="entry name" value="SERINE_THREONINE-PROTEIN KINASE NEKL-3"/>
    <property type="match status" value="1"/>
</dbReference>
<dbReference type="InterPro" id="IPR011990">
    <property type="entry name" value="TPR-like_helical_dom_sf"/>
</dbReference>
<evidence type="ECO:0000256" key="3">
    <source>
        <dbReference type="ARBA" id="ARBA00022777"/>
    </source>
</evidence>
<dbReference type="EC" id="2.7.11.1" evidence="8"/>